<comment type="caution">
    <text evidence="4">The sequence shown here is derived from an EMBL/GenBank/DDBJ whole genome shotgun (WGS) entry which is preliminary data.</text>
</comment>
<dbReference type="InterPro" id="IPR008978">
    <property type="entry name" value="HSP20-like_chaperone"/>
</dbReference>
<dbReference type="InterPro" id="IPR002068">
    <property type="entry name" value="A-crystallin/Hsp20_dom"/>
</dbReference>
<dbReference type="Gene3D" id="2.60.40.790">
    <property type="match status" value="1"/>
</dbReference>
<proteinExistence type="inferred from homology"/>
<protein>
    <submittedName>
        <fullName evidence="4">Hsp20/alpha crystallin family protein</fullName>
    </submittedName>
</protein>
<dbReference type="Proteomes" id="UP000637513">
    <property type="component" value="Unassembled WGS sequence"/>
</dbReference>
<evidence type="ECO:0000313" key="4">
    <source>
        <dbReference type="EMBL" id="MBC8558359.1"/>
    </source>
</evidence>
<gene>
    <name evidence="4" type="ORF">H8700_11700</name>
</gene>
<keyword evidence="5" id="KW-1185">Reference proteome</keyword>
<evidence type="ECO:0000256" key="1">
    <source>
        <dbReference type="PROSITE-ProRule" id="PRU00285"/>
    </source>
</evidence>
<evidence type="ECO:0000256" key="2">
    <source>
        <dbReference type="RuleBase" id="RU003616"/>
    </source>
</evidence>
<dbReference type="Pfam" id="PF00011">
    <property type="entry name" value="HSP20"/>
    <property type="match status" value="1"/>
</dbReference>
<dbReference type="CDD" id="cd06471">
    <property type="entry name" value="ACD_LpsHSP_like"/>
    <property type="match status" value="1"/>
</dbReference>
<dbReference type="RefSeq" id="WP_249305756.1">
    <property type="nucleotide sequence ID" value="NZ_JACRSW010000040.1"/>
</dbReference>
<organism evidence="4 5">
    <name type="scientific">Jutongia hominis</name>
    <dbReference type="NCBI Taxonomy" id="2763664"/>
    <lineage>
        <taxon>Bacteria</taxon>
        <taxon>Bacillati</taxon>
        <taxon>Bacillota</taxon>
        <taxon>Clostridia</taxon>
        <taxon>Lachnospirales</taxon>
        <taxon>Lachnospiraceae</taxon>
        <taxon>Jutongia</taxon>
    </lineage>
</organism>
<accession>A0ABR7MX00</accession>
<reference evidence="4 5" key="1">
    <citation type="submission" date="2020-08" db="EMBL/GenBank/DDBJ databases">
        <title>Genome public.</title>
        <authorList>
            <person name="Liu C."/>
            <person name="Sun Q."/>
        </authorList>
    </citation>
    <scope>NUCLEOTIDE SEQUENCE [LARGE SCALE GENOMIC DNA]</scope>
    <source>
        <strain evidence="4 5">BX3</strain>
    </source>
</reference>
<dbReference type="PANTHER" id="PTHR11527">
    <property type="entry name" value="HEAT-SHOCK PROTEIN 20 FAMILY MEMBER"/>
    <property type="match status" value="1"/>
</dbReference>
<dbReference type="InterPro" id="IPR031107">
    <property type="entry name" value="Small_HSP"/>
</dbReference>
<dbReference type="SUPFAM" id="SSF49764">
    <property type="entry name" value="HSP20-like chaperones"/>
    <property type="match status" value="1"/>
</dbReference>
<feature type="domain" description="SHSP" evidence="3">
    <location>
        <begin position="42"/>
        <end position="161"/>
    </location>
</feature>
<dbReference type="PROSITE" id="PS01031">
    <property type="entry name" value="SHSP"/>
    <property type="match status" value="1"/>
</dbReference>
<dbReference type="EMBL" id="JACRSW010000040">
    <property type="protein sequence ID" value="MBC8558359.1"/>
    <property type="molecule type" value="Genomic_DNA"/>
</dbReference>
<evidence type="ECO:0000313" key="5">
    <source>
        <dbReference type="Proteomes" id="UP000637513"/>
    </source>
</evidence>
<comment type="similarity">
    <text evidence="1 2">Belongs to the small heat shock protein (HSP20) family.</text>
</comment>
<name>A0ABR7MX00_9FIRM</name>
<sequence>MMMPSIFGENLFDDFMNDDLFDMNWMMSKKSPFYDIDKTLYGKHAARIMKTDVKDSGDSYEVDIDLPGFKKDDIQAELENGYLTIKAEKKLDKEEGKKDDKKEKNYIRKERYSGSMSRSFYVGDEVTQDEIQAKYEDGILRLNIPKKEKAAVEQKKYVAIEG</sequence>
<evidence type="ECO:0000259" key="3">
    <source>
        <dbReference type="PROSITE" id="PS01031"/>
    </source>
</evidence>